<comment type="caution">
    <text evidence="2">The sequence shown here is derived from an EMBL/GenBank/DDBJ whole genome shotgun (WGS) entry which is preliminary data.</text>
</comment>
<name>A0A9D4RS11_DREPO</name>
<reference evidence="2" key="2">
    <citation type="submission" date="2020-11" db="EMBL/GenBank/DDBJ databases">
        <authorList>
            <person name="McCartney M.A."/>
            <person name="Auch B."/>
            <person name="Kono T."/>
            <person name="Mallez S."/>
            <person name="Becker A."/>
            <person name="Gohl D.M."/>
            <person name="Silverstein K.A.T."/>
            <person name="Koren S."/>
            <person name="Bechman K.B."/>
            <person name="Herman A."/>
            <person name="Abrahante J.E."/>
            <person name="Garbe J."/>
        </authorList>
    </citation>
    <scope>NUCLEOTIDE SEQUENCE</scope>
    <source>
        <strain evidence="2">Duluth1</strain>
        <tissue evidence="2">Whole animal</tissue>
    </source>
</reference>
<proteinExistence type="predicted"/>
<reference evidence="2" key="1">
    <citation type="journal article" date="2019" name="bioRxiv">
        <title>The Genome of the Zebra Mussel, Dreissena polymorpha: A Resource for Invasive Species Research.</title>
        <authorList>
            <person name="McCartney M.A."/>
            <person name="Auch B."/>
            <person name="Kono T."/>
            <person name="Mallez S."/>
            <person name="Zhang Y."/>
            <person name="Obille A."/>
            <person name="Becker A."/>
            <person name="Abrahante J.E."/>
            <person name="Garbe J."/>
            <person name="Badalamenti J.P."/>
            <person name="Herman A."/>
            <person name="Mangelson H."/>
            <person name="Liachko I."/>
            <person name="Sullivan S."/>
            <person name="Sone E.D."/>
            <person name="Koren S."/>
            <person name="Silverstein K.A.T."/>
            <person name="Beckman K.B."/>
            <person name="Gohl D.M."/>
        </authorList>
    </citation>
    <scope>NUCLEOTIDE SEQUENCE</scope>
    <source>
        <strain evidence="2">Duluth1</strain>
        <tissue evidence="2">Whole animal</tissue>
    </source>
</reference>
<feature type="region of interest" description="Disordered" evidence="1">
    <location>
        <begin position="22"/>
        <end position="60"/>
    </location>
</feature>
<sequence length="99" mass="11485">MPPQLLKPRKYAAASRISPRSFASVRPGMPRQASIRDMTPSRFGANRQTDRQTNQQTGQKQYVPHYYSFPQLCKFPYRGHTNRSAKLGFQDPVRIIQYI</sequence>
<dbReference type="EMBL" id="JAIWYP010000001">
    <property type="protein sequence ID" value="KAH3878819.1"/>
    <property type="molecule type" value="Genomic_DNA"/>
</dbReference>
<dbReference type="AlphaFoldDB" id="A0A9D4RS11"/>
<evidence type="ECO:0000313" key="2">
    <source>
        <dbReference type="EMBL" id="KAH3878819.1"/>
    </source>
</evidence>
<organism evidence="2 3">
    <name type="scientific">Dreissena polymorpha</name>
    <name type="common">Zebra mussel</name>
    <name type="synonym">Mytilus polymorpha</name>
    <dbReference type="NCBI Taxonomy" id="45954"/>
    <lineage>
        <taxon>Eukaryota</taxon>
        <taxon>Metazoa</taxon>
        <taxon>Spiralia</taxon>
        <taxon>Lophotrochozoa</taxon>
        <taxon>Mollusca</taxon>
        <taxon>Bivalvia</taxon>
        <taxon>Autobranchia</taxon>
        <taxon>Heteroconchia</taxon>
        <taxon>Euheterodonta</taxon>
        <taxon>Imparidentia</taxon>
        <taxon>Neoheterodontei</taxon>
        <taxon>Myida</taxon>
        <taxon>Dreissenoidea</taxon>
        <taxon>Dreissenidae</taxon>
        <taxon>Dreissena</taxon>
    </lineage>
</organism>
<gene>
    <name evidence="2" type="ORF">DPMN_002719</name>
</gene>
<protein>
    <submittedName>
        <fullName evidence="2">Uncharacterized protein</fullName>
    </submittedName>
</protein>
<dbReference type="Proteomes" id="UP000828390">
    <property type="component" value="Unassembled WGS sequence"/>
</dbReference>
<keyword evidence="3" id="KW-1185">Reference proteome</keyword>
<evidence type="ECO:0000313" key="3">
    <source>
        <dbReference type="Proteomes" id="UP000828390"/>
    </source>
</evidence>
<evidence type="ECO:0000256" key="1">
    <source>
        <dbReference type="SAM" id="MobiDB-lite"/>
    </source>
</evidence>
<accession>A0A9D4RS11</accession>